<sequence length="638" mass="71545">MTDPAHEYELVGEEATPSEDTTHADQTTHGDETHGDETATKPLLEAHIKSLDRHRERDHLFWTEISWRFTAAALFSTVIVVILDSFSRKGILSRWEKRWFNLLAILFSSLVSLSLGSLLGLLGNMLRWPLLARKLHKPMDVDLILGMANPTGALRLVWYHTIMDRRWSMTTVVVAVYLIFNVVARLSVAAFGLTFDLTDTPDVEYPVKVTDWNTTEWFNQSALEGYDVLNQHCKLMNRYATIGLSAVSSQRESRSISINNATNITGHGLDRLVHGDTVTYSYFLKEYQGLEDSSSKDNVLHSSSRCIARTLMGQDVYEDGHLVSSLNTTSASSPEFAQVLDAILRTFPIKQDDYIWAAPLDYDKISEQTACATAYLYTAHFEGWESQFKRNATLFECSTCLTDRLNERGIGSTELFGSPPGNASTIANLLLRVGVFERVYGYDYSPGAIAIRTYSGMDKNEHFSNKLRYSEVPEVGNDARVGVALEHRLYTAHLAARLPIIAIMGADEPGQLPKVTRVPGATDRPFVSTKLEVEWKKPTAVLLFILLGQIAAIGVVQFLCRKVLVRDFDSYISVARLLKTTVNKVEGRSTYTGEELVEFLESEGVRMRYGARRKTDGDTLEVDLWDDVKGEFPNATYG</sequence>
<comment type="caution">
    <text evidence="3">The sequence shown here is derived from an EMBL/GenBank/DDBJ whole genome shotgun (WGS) entry which is preliminary data.</text>
</comment>
<feature type="transmembrane region" description="Helical" evidence="2">
    <location>
        <begin position="540"/>
        <end position="560"/>
    </location>
</feature>
<feature type="transmembrane region" description="Helical" evidence="2">
    <location>
        <begin position="65"/>
        <end position="87"/>
    </location>
</feature>
<organism evidence="3 4">
    <name type="scientific">Clohesyomyces aquaticus</name>
    <dbReference type="NCBI Taxonomy" id="1231657"/>
    <lineage>
        <taxon>Eukaryota</taxon>
        <taxon>Fungi</taxon>
        <taxon>Dikarya</taxon>
        <taxon>Ascomycota</taxon>
        <taxon>Pezizomycotina</taxon>
        <taxon>Dothideomycetes</taxon>
        <taxon>Pleosporomycetidae</taxon>
        <taxon>Pleosporales</taxon>
        <taxon>Lindgomycetaceae</taxon>
        <taxon>Clohesyomyces</taxon>
    </lineage>
</organism>
<feature type="transmembrane region" description="Helical" evidence="2">
    <location>
        <begin position="99"/>
        <end position="123"/>
    </location>
</feature>
<proteinExistence type="predicted"/>
<feature type="region of interest" description="Disordered" evidence="1">
    <location>
        <begin position="1"/>
        <end position="39"/>
    </location>
</feature>
<evidence type="ECO:0000256" key="2">
    <source>
        <dbReference type="SAM" id="Phobius"/>
    </source>
</evidence>
<dbReference type="OrthoDB" id="4768051at2759"/>
<evidence type="ECO:0000313" key="4">
    <source>
        <dbReference type="Proteomes" id="UP000193144"/>
    </source>
</evidence>
<keyword evidence="2" id="KW-0812">Transmembrane</keyword>
<keyword evidence="4" id="KW-1185">Reference proteome</keyword>
<dbReference type="Proteomes" id="UP000193144">
    <property type="component" value="Unassembled WGS sequence"/>
</dbReference>
<dbReference type="AlphaFoldDB" id="A0A1Y2A0C1"/>
<keyword evidence="2" id="KW-1133">Transmembrane helix</keyword>
<gene>
    <name evidence="3" type="ORF">BCR34DRAFT_597992</name>
</gene>
<feature type="compositionally biased region" description="Basic and acidic residues" evidence="1">
    <location>
        <begin position="20"/>
        <end position="39"/>
    </location>
</feature>
<evidence type="ECO:0000313" key="3">
    <source>
        <dbReference type="EMBL" id="ORY15946.1"/>
    </source>
</evidence>
<protein>
    <submittedName>
        <fullName evidence="3">Uncharacterized protein</fullName>
    </submittedName>
</protein>
<feature type="transmembrane region" description="Helical" evidence="2">
    <location>
        <begin position="174"/>
        <end position="195"/>
    </location>
</feature>
<name>A0A1Y2A0C1_9PLEO</name>
<feature type="transmembrane region" description="Helical" evidence="2">
    <location>
        <begin position="143"/>
        <end position="162"/>
    </location>
</feature>
<keyword evidence="2" id="KW-0472">Membrane</keyword>
<accession>A0A1Y2A0C1</accession>
<dbReference type="EMBL" id="MCFA01000021">
    <property type="protein sequence ID" value="ORY15946.1"/>
    <property type="molecule type" value="Genomic_DNA"/>
</dbReference>
<reference evidence="3 4" key="1">
    <citation type="submission" date="2016-07" db="EMBL/GenBank/DDBJ databases">
        <title>Pervasive Adenine N6-methylation of Active Genes in Fungi.</title>
        <authorList>
            <consortium name="DOE Joint Genome Institute"/>
            <person name="Mondo S.J."/>
            <person name="Dannebaum R.O."/>
            <person name="Kuo R.C."/>
            <person name="Labutti K."/>
            <person name="Haridas S."/>
            <person name="Kuo A."/>
            <person name="Salamov A."/>
            <person name="Ahrendt S.R."/>
            <person name="Lipzen A."/>
            <person name="Sullivan W."/>
            <person name="Andreopoulos W.B."/>
            <person name="Clum A."/>
            <person name="Lindquist E."/>
            <person name="Daum C."/>
            <person name="Ramamoorthy G.K."/>
            <person name="Gryganskyi A."/>
            <person name="Culley D."/>
            <person name="Magnuson J.K."/>
            <person name="James T.Y."/>
            <person name="O'Malley M.A."/>
            <person name="Stajich J.E."/>
            <person name="Spatafora J.W."/>
            <person name="Visel A."/>
            <person name="Grigoriev I.V."/>
        </authorList>
    </citation>
    <scope>NUCLEOTIDE SEQUENCE [LARGE SCALE GENOMIC DNA]</scope>
    <source>
        <strain evidence="3 4">CBS 115471</strain>
    </source>
</reference>
<evidence type="ECO:0000256" key="1">
    <source>
        <dbReference type="SAM" id="MobiDB-lite"/>
    </source>
</evidence>